<reference evidence="1 2" key="1">
    <citation type="journal article" date="2020" name="Antonie Van Leeuwenhoek">
        <title>Rhodopirellula heiligendammensis sp. nov., Rhodopirellula pilleata sp. nov., and Rhodopirellula solitaria sp. nov. isolated from natural or artificial marine surfaces in Northern Germany and California, USA, and emended description of the genus Rhodopirellula.</title>
        <authorList>
            <person name="Kallscheuer N."/>
            <person name="Wiegand S."/>
            <person name="Jogler M."/>
            <person name="Boedeker C."/>
            <person name="Peeters S.H."/>
            <person name="Rast P."/>
            <person name="Heuer A."/>
            <person name="Jetten M.S.M."/>
            <person name="Rohde M."/>
            <person name="Jogler C."/>
        </authorList>
    </citation>
    <scope>NUCLEOTIDE SEQUENCE [LARGE SCALE GENOMIC DNA]</scope>
    <source>
        <strain evidence="1 2">Poly21</strain>
    </source>
</reference>
<accession>A0A5C6B4L0</accession>
<evidence type="ECO:0000313" key="1">
    <source>
        <dbReference type="EMBL" id="TWU05424.1"/>
    </source>
</evidence>
<proteinExistence type="predicted"/>
<sequence length="52" mass="5796">MIDLATVLFLAIAQIKNLEVFDSFAHAGQGPAPEPPRFFRHGARCSSLWVLR</sequence>
<dbReference type="AlphaFoldDB" id="A0A5C6B4L0"/>
<evidence type="ECO:0000313" key="2">
    <source>
        <dbReference type="Proteomes" id="UP000319908"/>
    </source>
</evidence>
<dbReference type="EMBL" id="SJPU01000014">
    <property type="protein sequence ID" value="TWU05424.1"/>
    <property type="molecule type" value="Genomic_DNA"/>
</dbReference>
<name>A0A5C6B4L0_9BACT</name>
<comment type="caution">
    <text evidence="1">The sequence shown here is derived from an EMBL/GenBank/DDBJ whole genome shotgun (WGS) entry which is preliminary data.</text>
</comment>
<keyword evidence="2" id="KW-1185">Reference proteome</keyword>
<organism evidence="1 2">
    <name type="scientific">Allorhodopirellula heiligendammensis</name>
    <dbReference type="NCBI Taxonomy" id="2714739"/>
    <lineage>
        <taxon>Bacteria</taxon>
        <taxon>Pseudomonadati</taxon>
        <taxon>Planctomycetota</taxon>
        <taxon>Planctomycetia</taxon>
        <taxon>Pirellulales</taxon>
        <taxon>Pirellulaceae</taxon>
        <taxon>Allorhodopirellula</taxon>
    </lineage>
</organism>
<dbReference type="Proteomes" id="UP000319908">
    <property type="component" value="Unassembled WGS sequence"/>
</dbReference>
<protein>
    <submittedName>
        <fullName evidence="1">Uncharacterized protein</fullName>
    </submittedName>
</protein>
<gene>
    <name evidence="1" type="ORF">Poly21_56640</name>
</gene>